<comment type="caution">
    <text evidence="1">The sequence shown here is derived from an EMBL/GenBank/DDBJ whole genome shotgun (WGS) entry which is preliminary data.</text>
</comment>
<evidence type="ECO:0000313" key="2">
    <source>
        <dbReference type="Proteomes" id="UP001583177"/>
    </source>
</evidence>
<reference evidence="1 2" key="1">
    <citation type="journal article" date="2024" name="IMA Fungus">
        <title>IMA Genome - F19 : A genome assembly and annotation guide to empower mycologists, including annotated draft genome sequences of Ceratocystis pirilliformis, Diaporthe australafricana, Fusarium ophioides, Paecilomyces lecythidis, and Sporothrix stenoceras.</title>
        <authorList>
            <person name="Aylward J."/>
            <person name="Wilson A.M."/>
            <person name="Visagie C.M."/>
            <person name="Spraker J."/>
            <person name="Barnes I."/>
            <person name="Buitendag C."/>
            <person name="Ceriani C."/>
            <person name="Del Mar Angel L."/>
            <person name="du Plessis D."/>
            <person name="Fuchs T."/>
            <person name="Gasser K."/>
            <person name="Kramer D."/>
            <person name="Li W."/>
            <person name="Munsamy K."/>
            <person name="Piso A."/>
            <person name="Price J.L."/>
            <person name="Sonnekus B."/>
            <person name="Thomas C."/>
            <person name="van der Nest A."/>
            <person name="van Dijk A."/>
            <person name="van Heerden A."/>
            <person name="van Vuuren N."/>
            <person name="Yilmaz N."/>
            <person name="Duong T.A."/>
            <person name="van der Merwe N.A."/>
            <person name="Wingfield M.J."/>
            <person name="Wingfield B.D."/>
        </authorList>
    </citation>
    <scope>NUCLEOTIDE SEQUENCE [LARGE SCALE GENOMIC DNA]</scope>
    <source>
        <strain evidence="1 2">CMW 18300</strain>
    </source>
</reference>
<organism evidence="1 2">
    <name type="scientific">Diaporthe australafricana</name>
    <dbReference type="NCBI Taxonomy" id="127596"/>
    <lineage>
        <taxon>Eukaryota</taxon>
        <taxon>Fungi</taxon>
        <taxon>Dikarya</taxon>
        <taxon>Ascomycota</taxon>
        <taxon>Pezizomycotina</taxon>
        <taxon>Sordariomycetes</taxon>
        <taxon>Sordariomycetidae</taxon>
        <taxon>Diaporthales</taxon>
        <taxon>Diaporthaceae</taxon>
        <taxon>Diaporthe</taxon>
    </lineage>
</organism>
<name>A0ABR3VXZ0_9PEZI</name>
<keyword evidence="2" id="KW-1185">Reference proteome</keyword>
<accession>A0ABR3VXZ0</accession>
<gene>
    <name evidence="1" type="ORF">Daus18300_013763</name>
</gene>
<protein>
    <submittedName>
        <fullName evidence="1">Uncharacterized protein</fullName>
    </submittedName>
</protein>
<evidence type="ECO:0000313" key="1">
    <source>
        <dbReference type="EMBL" id="KAL1847960.1"/>
    </source>
</evidence>
<dbReference type="Proteomes" id="UP001583177">
    <property type="component" value="Unassembled WGS sequence"/>
</dbReference>
<sequence>MEGLQQLSEKVELPDGGMEWLETHAGHDYLIRNEYGLPKEDQSMTELWLKYQALVFGFYYGLLQPLVSLEYVNDKEAYFRGLWGSGSTTFLAMCTSFSEVLRKEAKVSRTHVLHMLATMYNGRPKLYTPDSSRLNLLGVLGKVSVVAMPLIHTSDVPSQLSQFAVLDLPIVHLIPESDGELYASPSYSIETHFSDEPAMDIMACKQSRKWSVHSSMASVFPGSIPGVVLAARCEGRLAGWFTPIAADTVFLSHAYQKDTGKDASKEASDRATVKGFQVVDKHWQTGSIPIPRLDECDRNAYGVVQSSGCAALRYAAAGFYAGMHEEVVISNGNIQAAFERLEAQEQGIIIC</sequence>
<dbReference type="EMBL" id="JAWRVE010000229">
    <property type="protein sequence ID" value="KAL1847960.1"/>
    <property type="molecule type" value="Genomic_DNA"/>
</dbReference>
<proteinExistence type="predicted"/>